<organism evidence="2 3">
    <name type="scientific">Bdellovibrio reynosensis</name>
    <dbReference type="NCBI Taxonomy" id="2835041"/>
    <lineage>
        <taxon>Bacteria</taxon>
        <taxon>Pseudomonadati</taxon>
        <taxon>Bdellovibrionota</taxon>
        <taxon>Bdellovibrionia</taxon>
        <taxon>Bdellovibrionales</taxon>
        <taxon>Pseudobdellovibrionaceae</taxon>
        <taxon>Bdellovibrio</taxon>
    </lineage>
</organism>
<dbReference type="Proteomes" id="UP000830116">
    <property type="component" value="Chromosome"/>
</dbReference>
<keyword evidence="3" id="KW-1185">Reference proteome</keyword>
<protein>
    <submittedName>
        <fullName evidence="2">Uncharacterized protein</fullName>
    </submittedName>
</protein>
<reference evidence="2" key="1">
    <citation type="submission" date="2022-03" db="EMBL/GenBank/DDBJ databases">
        <title>Genome Identification and Characterization of new species Bdellovibrio reynosense LBG001 sp. nov. from a Mexico soil sample.</title>
        <authorList>
            <person name="Camilli A."/>
            <person name="Ajao Y."/>
            <person name="Guo X."/>
        </authorList>
    </citation>
    <scope>NUCLEOTIDE SEQUENCE</scope>
    <source>
        <strain evidence="2">LBG001</strain>
    </source>
</reference>
<evidence type="ECO:0000313" key="2">
    <source>
        <dbReference type="EMBL" id="UOF01647.1"/>
    </source>
</evidence>
<feature type="chain" id="PRO_5046093109" evidence="1">
    <location>
        <begin position="24"/>
        <end position="560"/>
    </location>
</feature>
<dbReference type="RefSeq" id="WP_243538212.1">
    <property type="nucleotide sequence ID" value="NZ_CP093442.1"/>
</dbReference>
<evidence type="ECO:0000256" key="1">
    <source>
        <dbReference type="SAM" id="SignalP"/>
    </source>
</evidence>
<name>A0ABY4C9N6_9BACT</name>
<proteinExistence type="predicted"/>
<sequence>MKLLGMLSLLTVFSALGPSMALAGPKDWKITQPVWTDFHEQQFGEFVTRIGEAVESRACDKVDTCLKSAYNPYYSTDPQGLKYYADCADLPYYLRGYFAWKNGLPFSIVSEVKAVEEPVLVNLDFFNKQNKDVRYSNKGNYVTKRYDVLVKNRVVKNTYPDAVDILNNVIPGLTFSASFRMMGADESPLMSDFYPASINRNGIRPGTVIYDPNGHVAIIYKVADDGRIYYIDAHPDNSLTMGMFSPKFVRSNPGQGAGFKNFRPLALVDAKQDMFGNGFSGGKIVPAFNYQLANLGTEQFYGTHPDPGGSWSKGKFVINNQTVSFYDYVRMSLMDGDIHINPLEDMAHIVDDICVSLKDRVAAVEAARTSGVYLKPHPERLPINIFGTEGEWENYATPSRDARLKVAFMDLLATTKSNIERYKKRDPAIRYSGGNLAADLFNVYKERALACEFTYTTTNNKVVRMHLEAARQRVFNMSFDPYHCIELRWGARLPQELAACTDDANKRLWYENEKYLRNQHERKYDVRMDYTVHELAQPIQGVGVATPPDIDIVGFLKSQM</sequence>
<dbReference type="EMBL" id="CP093442">
    <property type="protein sequence ID" value="UOF01647.1"/>
    <property type="molecule type" value="Genomic_DNA"/>
</dbReference>
<accession>A0ABY4C9N6</accession>
<keyword evidence="1" id="KW-0732">Signal</keyword>
<feature type="signal peptide" evidence="1">
    <location>
        <begin position="1"/>
        <end position="23"/>
    </location>
</feature>
<evidence type="ECO:0000313" key="3">
    <source>
        <dbReference type="Proteomes" id="UP000830116"/>
    </source>
</evidence>
<gene>
    <name evidence="2" type="ORF">MNR06_01605</name>
</gene>